<feature type="transmembrane region" description="Helical" evidence="1">
    <location>
        <begin position="42"/>
        <end position="62"/>
    </location>
</feature>
<proteinExistence type="predicted"/>
<organism evidence="2">
    <name type="scientific">Siphoviridae sp. ctCIv11</name>
    <dbReference type="NCBI Taxonomy" id="2827806"/>
    <lineage>
        <taxon>Viruses</taxon>
        <taxon>Duplodnaviria</taxon>
        <taxon>Heunggongvirae</taxon>
        <taxon>Uroviricota</taxon>
        <taxon>Caudoviricetes</taxon>
    </lineage>
</organism>
<sequence>MKKGCYYALIFLIILIEWIPMIMAFFSTSIKTDCLFATFDVLGWILFISILISQCIQIKSHVNCKKKKRKAKRN</sequence>
<reference evidence="2" key="1">
    <citation type="journal article" date="2021" name="Proc. Natl. Acad. Sci. U.S.A.">
        <title>A Catalog of Tens of Thousands of Viruses from Human Metagenomes Reveals Hidden Associations with Chronic Diseases.</title>
        <authorList>
            <person name="Tisza M.J."/>
            <person name="Buck C.B."/>
        </authorList>
    </citation>
    <scope>NUCLEOTIDE SEQUENCE</scope>
    <source>
        <strain evidence="2">CtCIv11</strain>
    </source>
</reference>
<feature type="transmembrane region" description="Helical" evidence="1">
    <location>
        <begin position="7"/>
        <end position="30"/>
    </location>
</feature>
<evidence type="ECO:0000313" key="2">
    <source>
        <dbReference type="EMBL" id="DAF45038.1"/>
    </source>
</evidence>
<evidence type="ECO:0000256" key="1">
    <source>
        <dbReference type="SAM" id="Phobius"/>
    </source>
</evidence>
<keyword evidence="1" id="KW-1133">Transmembrane helix</keyword>
<keyword evidence="1" id="KW-0472">Membrane</keyword>
<keyword evidence="1" id="KW-0812">Transmembrane</keyword>
<accession>A0A8S5S219</accession>
<protein>
    <submittedName>
        <fullName evidence="2">Uncharacterized protein</fullName>
    </submittedName>
</protein>
<name>A0A8S5S219_9CAUD</name>
<dbReference type="EMBL" id="BK032513">
    <property type="protein sequence ID" value="DAF45038.1"/>
    <property type="molecule type" value="Genomic_DNA"/>
</dbReference>